<keyword evidence="6" id="KW-1185">Reference proteome</keyword>
<dbReference type="NCBIfam" id="TIGR02124">
    <property type="entry name" value="hypE"/>
    <property type="match status" value="1"/>
</dbReference>
<dbReference type="InterPro" id="IPR036676">
    <property type="entry name" value="PurM-like_C_sf"/>
</dbReference>
<evidence type="ECO:0000259" key="3">
    <source>
        <dbReference type="Pfam" id="PF00586"/>
    </source>
</evidence>
<evidence type="ECO:0000259" key="4">
    <source>
        <dbReference type="Pfam" id="PF02769"/>
    </source>
</evidence>
<dbReference type="Pfam" id="PF00586">
    <property type="entry name" value="AIRS"/>
    <property type="match status" value="1"/>
</dbReference>
<dbReference type="Gene3D" id="3.30.1330.10">
    <property type="entry name" value="PurM-like, N-terminal domain"/>
    <property type="match status" value="1"/>
</dbReference>
<dbReference type="InterPro" id="IPR036921">
    <property type="entry name" value="PurM-like_N_sf"/>
</dbReference>
<dbReference type="InterPro" id="IPR016188">
    <property type="entry name" value="PurM-like_N"/>
</dbReference>
<gene>
    <name evidence="5" type="ORF">SAMN04487820_10569</name>
</gene>
<dbReference type="GO" id="GO:0051604">
    <property type="term" value="P:protein maturation"/>
    <property type="evidence" value="ECO:0007669"/>
    <property type="project" value="TreeGrafter"/>
</dbReference>
<dbReference type="CDD" id="cd02197">
    <property type="entry name" value="HypE"/>
    <property type="match status" value="1"/>
</dbReference>
<feature type="domain" description="PurM-like C-terminal" evidence="4">
    <location>
        <begin position="236"/>
        <end position="382"/>
    </location>
</feature>
<dbReference type="PANTHER" id="PTHR30303:SF0">
    <property type="entry name" value="CARBAMOYL DEHYDRATASE HYPE"/>
    <property type="match status" value="1"/>
</dbReference>
<dbReference type="Gene3D" id="3.90.650.10">
    <property type="entry name" value="PurM-like C-terminal domain"/>
    <property type="match status" value="1"/>
</dbReference>
<evidence type="ECO:0000256" key="1">
    <source>
        <dbReference type="ARBA" id="ARBA00006243"/>
    </source>
</evidence>
<proteinExistence type="inferred from homology"/>
<accession>A0A1G8ZPX6</accession>
<dbReference type="EMBL" id="FNFM01000005">
    <property type="protein sequence ID" value="SDK17152.1"/>
    <property type="molecule type" value="Genomic_DNA"/>
</dbReference>
<dbReference type="Proteomes" id="UP000199213">
    <property type="component" value="Unassembled WGS sequence"/>
</dbReference>
<evidence type="ECO:0000313" key="6">
    <source>
        <dbReference type="Proteomes" id="UP000199213"/>
    </source>
</evidence>
<reference evidence="6" key="1">
    <citation type="submission" date="2016-10" db="EMBL/GenBank/DDBJ databases">
        <authorList>
            <person name="Varghese N."/>
            <person name="Submissions S."/>
        </authorList>
    </citation>
    <scope>NUCLEOTIDE SEQUENCE [LARGE SCALE GENOMIC DNA]</scope>
    <source>
        <strain evidence="6">DSM 45460</strain>
    </source>
</reference>
<organism evidence="5 6">
    <name type="scientific">Actinopolyspora mzabensis</name>
    <dbReference type="NCBI Taxonomy" id="995066"/>
    <lineage>
        <taxon>Bacteria</taxon>
        <taxon>Bacillati</taxon>
        <taxon>Actinomycetota</taxon>
        <taxon>Actinomycetes</taxon>
        <taxon>Actinopolysporales</taxon>
        <taxon>Actinopolysporaceae</taxon>
        <taxon>Actinopolyspora</taxon>
    </lineage>
</organism>
<dbReference type="AlphaFoldDB" id="A0A1G8ZPX6"/>
<feature type="domain" description="PurM-like N-terminal" evidence="3">
    <location>
        <begin position="113"/>
        <end position="223"/>
    </location>
</feature>
<dbReference type="InterPro" id="IPR011854">
    <property type="entry name" value="HypE"/>
</dbReference>
<comment type="similarity">
    <text evidence="1">Belongs to the HypE family.</text>
</comment>
<feature type="compositionally biased region" description="Basic and acidic residues" evidence="2">
    <location>
        <begin position="54"/>
        <end position="68"/>
    </location>
</feature>
<dbReference type="SUPFAM" id="SSF55326">
    <property type="entry name" value="PurM N-terminal domain-like"/>
    <property type="match status" value="1"/>
</dbReference>
<feature type="compositionally biased region" description="Basic and acidic residues" evidence="2">
    <location>
        <begin position="32"/>
        <end position="42"/>
    </location>
</feature>
<protein>
    <submittedName>
        <fullName evidence="5">Hydrogenase expression/formation protein HypE</fullName>
    </submittedName>
</protein>
<dbReference type="SUPFAM" id="SSF56042">
    <property type="entry name" value="PurM C-terminal domain-like"/>
    <property type="match status" value="1"/>
</dbReference>
<sequence>MSIENETGTESISAATDAGTPPEHSAAAADHGPAEAVHRAAEPAHGTAQPGSDYRSREQQVLDRIEKARARKPKIKEERVTSAHGAGGKASQTLTEALFLEELRNPQLEKLEDGAEFAVDGSRLAMTTDSFVVSPLFFPGGDIGELAVNGTVNDLAVSGATPLHLSAGFIVEEGFPISELRRVVRSMAEAAERAGVRVVTGDTKVVQKGKADGCYINTTGVGVRRTAHELGIETVRPGDAVLVSGPVGDHGVTVMLERGELDIDADLESDTAPLHDMVAGLLEATPGVRAMRDATRGGVATILNEVATAANVSVVVEEGEVPVRTEVRGASELLGIDPLYVACEGRMVAIVDGDSVDTALAAMRGHPHGSDAAVIGRIGEDPPGLVMLNTAFGGTRIVDLLVGDPLPRIC</sequence>
<feature type="compositionally biased region" description="Polar residues" evidence="2">
    <location>
        <begin position="1"/>
        <end position="14"/>
    </location>
</feature>
<dbReference type="Pfam" id="PF02769">
    <property type="entry name" value="AIRS_C"/>
    <property type="match status" value="1"/>
</dbReference>
<evidence type="ECO:0000313" key="5">
    <source>
        <dbReference type="EMBL" id="SDK17152.1"/>
    </source>
</evidence>
<name>A0A1G8ZPX6_ACTMZ</name>
<feature type="region of interest" description="Disordered" evidence="2">
    <location>
        <begin position="1"/>
        <end position="89"/>
    </location>
</feature>
<evidence type="ECO:0000256" key="2">
    <source>
        <dbReference type="SAM" id="MobiDB-lite"/>
    </source>
</evidence>
<dbReference type="InterPro" id="IPR010918">
    <property type="entry name" value="PurM-like_C_dom"/>
</dbReference>
<dbReference type="PANTHER" id="PTHR30303">
    <property type="entry name" value="HYDROGENASE ISOENZYMES FORMATION PROTEIN HYPE"/>
    <property type="match status" value="1"/>
</dbReference>